<evidence type="ECO:0000313" key="4">
    <source>
        <dbReference type="Proteomes" id="UP001061298"/>
    </source>
</evidence>
<dbReference type="InterPro" id="IPR001646">
    <property type="entry name" value="5peptide_repeat"/>
</dbReference>
<dbReference type="RefSeq" id="WP_263230123.1">
    <property type="nucleotide sequence ID" value="NZ_CP106793.1"/>
</dbReference>
<dbReference type="EMBL" id="CP106793">
    <property type="protein sequence ID" value="UXY20004.1"/>
    <property type="molecule type" value="Genomic_DNA"/>
</dbReference>
<name>A0ABY6E021_9ACTN</name>
<gene>
    <name evidence="3" type="ORF">N8I84_15715</name>
</gene>
<keyword evidence="4" id="KW-1185">Reference proteome</keyword>
<dbReference type="PANTHER" id="PTHR47485:SF1">
    <property type="entry name" value="THYLAKOID LUMENAL 17.4 KDA PROTEIN, CHLOROPLASTIC"/>
    <property type="match status" value="1"/>
</dbReference>
<dbReference type="Proteomes" id="UP001061298">
    <property type="component" value="Chromosome"/>
</dbReference>
<evidence type="ECO:0000256" key="1">
    <source>
        <dbReference type="ARBA" id="ARBA00022737"/>
    </source>
</evidence>
<evidence type="ECO:0000256" key="2">
    <source>
        <dbReference type="SAM" id="MobiDB-lite"/>
    </source>
</evidence>
<dbReference type="Pfam" id="PF00805">
    <property type="entry name" value="Pentapeptide"/>
    <property type="match status" value="3"/>
</dbReference>
<feature type="region of interest" description="Disordered" evidence="2">
    <location>
        <begin position="261"/>
        <end position="293"/>
    </location>
</feature>
<dbReference type="SUPFAM" id="SSF141571">
    <property type="entry name" value="Pentapeptide repeat-like"/>
    <property type="match status" value="1"/>
</dbReference>
<accession>A0ABY6E021</accession>
<evidence type="ECO:0000313" key="3">
    <source>
        <dbReference type="EMBL" id="UXY20004.1"/>
    </source>
</evidence>
<reference evidence="3" key="1">
    <citation type="submission" date="2022-10" db="EMBL/GenBank/DDBJ databases">
        <authorList>
            <person name="Mo P."/>
        </authorList>
    </citation>
    <scope>NUCLEOTIDE SEQUENCE</scope>
    <source>
        <strain evidence="3">HUAS 13-4</strain>
    </source>
</reference>
<protein>
    <submittedName>
        <fullName evidence="3">Pentapeptide repeat-containing protein</fullName>
    </submittedName>
</protein>
<proteinExistence type="predicted"/>
<dbReference type="Gene3D" id="2.160.20.80">
    <property type="entry name" value="E3 ubiquitin-protein ligase SopA"/>
    <property type="match status" value="1"/>
</dbReference>
<dbReference type="PANTHER" id="PTHR47485">
    <property type="entry name" value="THYLAKOID LUMENAL 17.4 KDA PROTEIN, CHLOROPLASTIC"/>
    <property type="match status" value="1"/>
</dbReference>
<organism evidence="3 4">
    <name type="scientific">Streptomyces cynarae</name>
    <dbReference type="NCBI Taxonomy" id="2981134"/>
    <lineage>
        <taxon>Bacteria</taxon>
        <taxon>Bacillati</taxon>
        <taxon>Actinomycetota</taxon>
        <taxon>Actinomycetes</taxon>
        <taxon>Kitasatosporales</taxon>
        <taxon>Streptomycetaceae</taxon>
        <taxon>Streptomyces</taxon>
    </lineage>
</organism>
<sequence>MLPGLAAVAALVFTWVSVTQVSRELAISEQGQIADRYDRALERLDNDSATIRRGAVFSLQGIMEDSPRDQPEVIATLSAHIRTHATKKLSTPEKAPDVQAALFVLAHRDPAHDGATRLDLKGAYLIGASLQGADLTKADLTGVVLRNSDLQDADLSGAILRRASLKQTELQGAALTGADLTSAALTGADLTEANLTDARLDSADLKSTTLVHADLRNASLDKADLRQAHLTDADLGEASLVGADLAEAELGTVRLDDTVLTDVHRPEGDLPPSSPPPTSSPPTASTDPRTRHS</sequence>
<keyword evidence="1" id="KW-0677">Repeat</keyword>